<evidence type="ECO:0000256" key="1">
    <source>
        <dbReference type="PROSITE-ProRule" id="PRU00169"/>
    </source>
</evidence>
<dbReference type="Pfam" id="PF00072">
    <property type="entry name" value="Response_reg"/>
    <property type="match status" value="1"/>
</dbReference>
<evidence type="ECO:0000313" key="3">
    <source>
        <dbReference type="EMBL" id="ABS64903.1"/>
    </source>
</evidence>
<reference evidence="3 4" key="1">
    <citation type="journal article" date="2011" name="Stand. Genomic Sci.">
        <title>Complete genome sequence of Parvibaculum lavamentivorans type strain (DS-1(T)).</title>
        <authorList>
            <person name="Schleheck D."/>
            <person name="Weiss M."/>
            <person name="Pitluck S."/>
            <person name="Bruce D."/>
            <person name="Land M.L."/>
            <person name="Han S."/>
            <person name="Saunders E."/>
            <person name="Tapia R."/>
            <person name="Detter C."/>
            <person name="Brettin T."/>
            <person name="Han J."/>
            <person name="Woyke T."/>
            <person name="Goodwin L."/>
            <person name="Pennacchio L."/>
            <person name="Nolan M."/>
            <person name="Cook A.M."/>
            <person name="Kjelleberg S."/>
            <person name="Thomas T."/>
        </authorList>
    </citation>
    <scope>NUCLEOTIDE SEQUENCE [LARGE SCALE GENOMIC DNA]</scope>
    <source>
        <strain evidence="4">DS-1 / DSM 13023 / NCIMB 13966</strain>
    </source>
</reference>
<gene>
    <name evidence="3" type="ordered locus">Plav_3298</name>
</gene>
<dbReference type="PANTHER" id="PTHR43228">
    <property type="entry name" value="TWO-COMPONENT RESPONSE REGULATOR"/>
    <property type="match status" value="1"/>
</dbReference>
<dbReference type="SUPFAM" id="SSF52172">
    <property type="entry name" value="CheY-like"/>
    <property type="match status" value="1"/>
</dbReference>
<protein>
    <submittedName>
        <fullName evidence="3">Response regulator receiver protein</fullName>
    </submittedName>
</protein>
<keyword evidence="1" id="KW-0597">Phosphoprotein</keyword>
<accession>A7HYC0</accession>
<dbReference type="PANTHER" id="PTHR43228:SF1">
    <property type="entry name" value="TWO-COMPONENT RESPONSE REGULATOR ARR22"/>
    <property type="match status" value="1"/>
</dbReference>
<dbReference type="InterPro" id="IPR001789">
    <property type="entry name" value="Sig_transdc_resp-reg_receiver"/>
</dbReference>
<dbReference type="OrthoDB" id="9786548at2"/>
<dbReference type="PROSITE" id="PS50110">
    <property type="entry name" value="RESPONSE_REGULATORY"/>
    <property type="match status" value="1"/>
</dbReference>
<dbReference type="EMBL" id="CP000774">
    <property type="protein sequence ID" value="ABS64903.1"/>
    <property type="molecule type" value="Genomic_DNA"/>
</dbReference>
<evidence type="ECO:0000259" key="2">
    <source>
        <dbReference type="PROSITE" id="PS50110"/>
    </source>
</evidence>
<name>A7HYC0_PARL1</name>
<dbReference type="InterPro" id="IPR052048">
    <property type="entry name" value="ST_Response_Regulator"/>
</dbReference>
<dbReference type="Gene3D" id="3.40.50.2300">
    <property type="match status" value="1"/>
</dbReference>
<dbReference type="InterPro" id="IPR011006">
    <property type="entry name" value="CheY-like_superfamily"/>
</dbReference>
<evidence type="ECO:0000313" key="4">
    <source>
        <dbReference type="Proteomes" id="UP000006377"/>
    </source>
</evidence>
<dbReference type="HOGENOM" id="CLU_1213864_0_0_5"/>
<dbReference type="Proteomes" id="UP000006377">
    <property type="component" value="Chromosome"/>
</dbReference>
<dbReference type="SMART" id="SM00448">
    <property type="entry name" value="REC"/>
    <property type="match status" value="1"/>
</dbReference>
<keyword evidence="4" id="KW-1185">Reference proteome</keyword>
<feature type="domain" description="Response regulatory" evidence="2">
    <location>
        <begin position="70"/>
        <end position="189"/>
    </location>
</feature>
<dbReference type="STRING" id="402881.Plav_3298"/>
<proteinExistence type="predicted"/>
<dbReference type="AlphaFoldDB" id="A7HYC0"/>
<organism evidence="3 4">
    <name type="scientific">Parvibaculum lavamentivorans (strain DS-1 / DSM 13023 / NCIMB 13966)</name>
    <dbReference type="NCBI Taxonomy" id="402881"/>
    <lineage>
        <taxon>Bacteria</taxon>
        <taxon>Pseudomonadati</taxon>
        <taxon>Pseudomonadota</taxon>
        <taxon>Alphaproteobacteria</taxon>
        <taxon>Hyphomicrobiales</taxon>
        <taxon>Parvibaculaceae</taxon>
        <taxon>Parvibaculum</taxon>
    </lineage>
</organism>
<feature type="modified residue" description="4-aspartylphosphate" evidence="1">
    <location>
        <position position="120"/>
    </location>
</feature>
<sequence length="228" mass="25797">MPGARQARRAICSYDGHRSTRDAVAGRAESKINGAETWRLLPIQFKTQNRWRSRVGEKSTAFGKELKSLNILMVEDNGGMRLLLRTMLSTFGITNIRQARDGTDGLTEMQVYDIDLVITDWEMEPMNGRDFITRIRTVGNEPLCFTPIIVLTGHASRSLLTEAFEIGATHLLVKPVTPASLLHRIQWVLADQREFEVAGDIYRQPMLIHDTSGLRRRTATAQTTWSLE</sequence>
<dbReference type="KEGG" id="pla:Plav_3298"/>
<dbReference type="GO" id="GO:0000160">
    <property type="term" value="P:phosphorelay signal transduction system"/>
    <property type="evidence" value="ECO:0007669"/>
    <property type="project" value="InterPro"/>
</dbReference>
<dbReference type="eggNOG" id="COG0745">
    <property type="taxonomic scope" value="Bacteria"/>
</dbReference>